<feature type="chain" id="PRO_5020413693" evidence="1">
    <location>
        <begin position="25"/>
        <end position="56"/>
    </location>
</feature>
<evidence type="ECO:0000313" key="3">
    <source>
        <dbReference type="Proteomes" id="UP000298652"/>
    </source>
</evidence>
<gene>
    <name evidence="2" type="ORF">SEVIR_7G065850v2</name>
</gene>
<organism evidence="2 3">
    <name type="scientific">Setaria viridis</name>
    <name type="common">Green bristlegrass</name>
    <name type="synonym">Setaria italica subsp. viridis</name>
    <dbReference type="NCBI Taxonomy" id="4556"/>
    <lineage>
        <taxon>Eukaryota</taxon>
        <taxon>Viridiplantae</taxon>
        <taxon>Streptophyta</taxon>
        <taxon>Embryophyta</taxon>
        <taxon>Tracheophyta</taxon>
        <taxon>Spermatophyta</taxon>
        <taxon>Magnoliopsida</taxon>
        <taxon>Liliopsida</taxon>
        <taxon>Poales</taxon>
        <taxon>Poaceae</taxon>
        <taxon>PACMAD clade</taxon>
        <taxon>Panicoideae</taxon>
        <taxon>Panicodae</taxon>
        <taxon>Paniceae</taxon>
        <taxon>Cenchrinae</taxon>
        <taxon>Setaria</taxon>
    </lineage>
</organism>
<dbReference type="Proteomes" id="UP000298652">
    <property type="component" value="Chromosome 7"/>
</dbReference>
<name>A0A4U6TMF9_SETVI</name>
<feature type="signal peptide" evidence="1">
    <location>
        <begin position="1"/>
        <end position="24"/>
    </location>
</feature>
<dbReference type="Gramene" id="TKW03781">
    <property type="protein sequence ID" value="TKW03781"/>
    <property type="gene ID" value="SEVIR_7G065850v2"/>
</dbReference>
<dbReference type="EMBL" id="CM016558">
    <property type="protein sequence ID" value="TKW03781.1"/>
    <property type="molecule type" value="Genomic_DNA"/>
</dbReference>
<evidence type="ECO:0000256" key="1">
    <source>
        <dbReference type="SAM" id="SignalP"/>
    </source>
</evidence>
<keyword evidence="1" id="KW-0732">Signal</keyword>
<proteinExistence type="predicted"/>
<sequence length="56" mass="5770">MAAAAKVAMLLLILIALLATVTVAARPMEGGGAENASVRIVMQMLDSRSNPTSHCC</sequence>
<protein>
    <submittedName>
        <fullName evidence="2">Uncharacterized protein</fullName>
    </submittedName>
</protein>
<keyword evidence="3" id="KW-1185">Reference proteome</keyword>
<evidence type="ECO:0000313" key="2">
    <source>
        <dbReference type="EMBL" id="TKW03781.1"/>
    </source>
</evidence>
<dbReference type="AlphaFoldDB" id="A0A4U6TMF9"/>
<accession>A0A4U6TMF9</accession>
<reference evidence="2" key="1">
    <citation type="submission" date="2019-03" db="EMBL/GenBank/DDBJ databases">
        <title>WGS assembly of Setaria viridis.</title>
        <authorList>
            <person name="Huang P."/>
            <person name="Jenkins J."/>
            <person name="Grimwood J."/>
            <person name="Barry K."/>
            <person name="Healey A."/>
            <person name="Mamidi S."/>
            <person name="Sreedasyam A."/>
            <person name="Shu S."/>
            <person name="Feldman M."/>
            <person name="Wu J."/>
            <person name="Yu Y."/>
            <person name="Chen C."/>
            <person name="Johnson J."/>
            <person name="Rokhsar D."/>
            <person name="Baxter I."/>
            <person name="Schmutz J."/>
            <person name="Brutnell T."/>
            <person name="Kellogg E."/>
        </authorList>
    </citation>
    <scope>NUCLEOTIDE SEQUENCE [LARGE SCALE GENOMIC DNA]</scope>
</reference>